<evidence type="ECO:0000256" key="1">
    <source>
        <dbReference type="ARBA" id="ARBA00004370"/>
    </source>
</evidence>
<dbReference type="PRINTS" id="PR01650">
    <property type="entry name" value="SECETRNLCASE"/>
</dbReference>
<dbReference type="Pfam" id="PF00584">
    <property type="entry name" value="SecE"/>
    <property type="match status" value="1"/>
</dbReference>
<evidence type="ECO:0000313" key="10">
    <source>
        <dbReference type="EMBL" id="RZS68542.1"/>
    </source>
</evidence>
<keyword evidence="8 9" id="KW-0472">Membrane</keyword>
<comment type="subcellular location">
    <subcellularLocation>
        <location evidence="9">Cell membrane</location>
        <topology evidence="9">Single-pass membrane protein</topology>
    </subcellularLocation>
    <subcellularLocation>
        <location evidence="1">Membrane</location>
    </subcellularLocation>
</comment>
<dbReference type="Proteomes" id="UP000293289">
    <property type="component" value="Unassembled WGS sequence"/>
</dbReference>
<evidence type="ECO:0000256" key="9">
    <source>
        <dbReference type="HAMAP-Rule" id="MF_00422"/>
    </source>
</evidence>
<comment type="caution">
    <text evidence="10">The sequence shown here is derived from an EMBL/GenBank/DDBJ whole genome shotgun (WGS) entry which is preliminary data.</text>
</comment>
<name>A0A4Q7MP19_9MICO</name>
<dbReference type="GO" id="GO:0009306">
    <property type="term" value="P:protein secretion"/>
    <property type="evidence" value="ECO:0007669"/>
    <property type="project" value="UniProtKB-UniRule"/>
</dbReference>
<proteinExistence type="inferred from homology"/>
<evidence type="ECO:0000256" key="5">
    <source>
        <dbReference type="ARBA" id="ARBA00022927"/>
    </source>
</evidence>
<keyword evidence="6 9" id="KW-1133">Transmembrane helix</keyword>
<keyword evidence="7 9" id="KW-0811">Translocation</keyword>
<dbReference type="GO" id="GO:0005886">
    <property type="term" value="C:plasma membrane"/>
    <property type="evidence" value="ECO:0007669"/>
    <property type="project" value="UniProtKB-SubCell"/>
</dbReference>
<evidence type="ECO:0000256" key="8">
    <source>
        <dbReference type="ARBA" id="ARBA00023136"/>
    </source>
</evidence>
<dbReference type="HAMAP" id="MF_00422">
    <property type="entry name" value="SecE"/>
    <property type="match status" value="1"/>
</dbReference>
<dbReference type="PANTHER" id="PTHR33910:SF1">
    <property type="entry name" value="PROTEIN TRANSLOCASE SUBUNIT SECE"/>
    <property type="match status" value="1"/>
</dbReference>
<dbReference type="InterPro" id="IPR005807">
    <property type="entry name" value="SecE_bac"/>
</dbReference>
<comment type="similarity">
    <text evidence="9">Belongs to the SecE/SEC61-gamma family.</text>
</comment>
<evidence type="ECO:0000256" key="6">
    <source>
        <dbReference type="ARBA" id="ARBA00022989"/>
    </source>
</evidence>
<gene>
    <name evidence="9" type="primary">secE</name>
    <name evidence="10" type="ORF">EV187_0972</name>
</gene>
<dbReference type="GO" id="GO:0043952">
    <property type="term" value="P:protein transport by the Sec complex"/>
    <property type="evidence" value="ECO:0007669"/>
    <property type="project" value="UniProtKB-UniRule"/>
</dbReference>
<protein>
    <recommendedName>
        <fullName evidence="9">Protein translocase subunit SecE</fullName>
    </recommendedName>
</protein>
<keyword evidence="3 9" id="KW-1003">Cell membrane</keyword>
<organism evidence="10 11">
    <name type="scientific">Agromyces ramosus</name>
    <dbReference type="NCBI Taxonomy" id="33879"/>
    <lineage>
        <taxon>Bacteria</taxon>
        <taxon>Bacillati</taxon>
        <taxon>Actinomycetota</taxon>
        <taxon>Actinomycetes</taxon>
        <taxon>Micrococcales</taxon>
        <taxon>Microbacteriaceae</taxon>
        <taxon>Agromyces</taxon>
    </lineage>
</organism>
<keyword evidence="5 9" id="KW-0653">Protein transport</keyword>
<dbReference type="GO" id="GO:0008320">
    <property type="term" value="F:protein transmembrane transporter activity"/>
    <property type="evidence" value="ECO:0007669"/>
    <property type="project" value="UniProtKB-UniRule"/>
</dbReference>
<evidence type="ECO:0000256" key="3">
    <source>
        <dbReference type="ARBA" id="ARBA00022475"/>
    </source>
</evidence>
<reference evidence="10 11" key="1">
    <citation type="submission" date="2019-02" db="EMBL/GenBank/DDBJ databases">
        <title>Genomic Encyclopedia of Type Strains, Phase IV (KMG-IV): sequencing the most valuable type-strain genomes for metagenomic binning, comparative biology and taxonomic classification.</title>
        <authorList>
            <person name="Goeker M."/>
        </authorList>
    </citation>
    <scope>NUCLEOTIDE SEQUENCE [LARGE SCALE GENOMIC DNA]</scope>
    <source>
        <strain evidence="10 11">DSM 43045</strain>
    </source>
</reference>
<dbReference type="InterPro" id="IPR038379">
    <property type="entry name" value="SecE_sf"/>
</dbReference>
<dbReference type="PANTHER" id="PTHR33910">
    <property type="entry name" value="PROTEIN TRANSLOCASE SUBUNIT SECE"/>
    <property type="match status" value="1"/>
</dbReference>
<accession>A0A4Q7MP19</accession>
<evidence type="ECO:0000256" key="7">
    <source>
        <dbReference type="ARBA" id="ARBA00023010"/>
    </source>
</evidence>
<comment type="function">
    <text evidence="9">Essential subunit of the Sec protein translocation channel SecYEG. Clamps together the 2 halves of SecY. May contact the channel plug during translocation.</text>
</comment>
<evidence type="ECO:0000256" key="2">
    <source>
        <dbReference type="ARBA" id="ARBA00022448"/>
    </source>
</evidence>
<keyword evidence="11" id="KW-1185">Reference proteome</keyword>
<dbReference type="GO" id="GO:0006605">
    <property type="term" value="P:protein targeting"/>
    <property type="evidence" value="ECO:0007669"/>
    <property type="project" value="UniProtKB-UniRule"/>
</dbReference>
<comment type="subunit">
    <text evidence="9">Component of the Sec protein translocase complex. Heterotrimer consisting of SecY, SecE and SecG subunits. The heterotrimers can form oligomers, although 1 heterotrimer is thought to be able to translocate proteins. Interacts with the ribosome. Interacts with SecDF, and other proteins may be involved. Interacts with SecA.</text>
</comment>
<dbReference type="Gene3D" id="1.20.5.1030">
    <property type="entry name" value="Preprotein translocase secy subunit"/>
    <property type="match status" value="1"/>
</dbReference>
<dbReference type="InterPro" id="IPR001901">
    <property type="entry name" value="Translocase_SecE/Sec61-g"/>
</dbReference>
<dbReference type="AlphaFoldDB" id="A0A4Q7MP19"/>
<evidence type="ECO:0000256" key="4">
    <source>
        <dbReference type="ARBA" id="ARBA00022692"/>
    </source>
</evidence>
<feature type="transmembrane region" description="Helical" evidence="9">
    <location>
        <begin position="63"/>
        <end position="84"/>
    </location>
</feature>
<dbReference type="GO" id="GO:0065002">
    <property type="term" value="P:intracellular protein transmembrane transport"/>
    <property type="evidence" value="ECO:0007669"/>
    <property type="project" value="UniProtKB-UniRule"/>
</dbReference>
<dbReference type="EMBL" id="SGWY01000001">
    <property type="protein sequence ID" value="RZS68542.1"/>
    <property type="molecule type" value="Genomic_DNA"/>
</dbReference>
<sequence>MNAGPRKVYEVARKIIDEPSEDVVANAKRDRAARRNPFARIALFIRQVIAELKKVVTPTRKELVSFTVVVLVFVIIMMALVWGLDQIFGWLVLYVFGTPGA</sequence>
<dbReference type="NCBIfam" id="TIGR00964">
    <property type="entry name" value="secE_bact"/>
    <property type="match status" value="1"/>
</dbReference>
<keyword evidence="4 9" id="KW-0812">Transmembrane</keyword>
<keyword evidence="2 9" id="KW-0813">Transport</keyword>
<evidence type="ECO:0000313" key="11">
    <source>
        <dbReference type="Proteomes" id="UP000293289"/>
    </source>
</evidence>